<dbReference type="GeneID" id="110235783"/>
<dbReference type="KEGG" id="epa:110235783"/>
<reference evidence="2" key="1">
    <citation type="submission" date="2022-11" db="UniProtKB">
        <authorList>
            <consortium name="EnsemblMetazoa"/>
        </authorList>
    </citation>
    <scope>IDENTIFICATION</scope>
</reference>
<dbReference type="PANTHER" id="PTHR24114">
    <property type="entry name" value="LEUCINE RICH REPEAT FAMILY PROTEIN"/>
    <property type="match status" value="1"/>
</dbReference>
<evidence type="ECO:0000256" key="1">
    <source>
        <dbReference type="SAM" id="MobiDB-lite"/>
    </source>
</evidence>
<dbReference type="PANTHER" id="PTHR24114:SF50">
    <property type="entry name" value="RNI-LIKE PROTEIN"/>
    <property type="match status" value="1"/>
</dbReference>
<dbReference type="AlphaFoldDB" id="A0A913YFV4"/>
<protein>
    <submittedName>
        <fullName evidence="2">Uncharacterized protein</fullName>
    </submittedName>
</protein>
<dbReference type="InterPro" id="IPR052394">
    <property type="entry name" value="LRR-containing"/>
</dbReference>
<dbReference type="OrthoDB" id="76105at2759"/>
<dbReference type="Pfam" id="PF13516">
    <property type="entry name" value="LRR_6"/>
    <property type="match status" value="7"/>
</dbReference>
<sequence length="483" mass="53836">MTSTNEIIAENLETIDQAEGEDIVNTEENNNEDSSAQEENGYAVENGENTKVPVNSDDEYDTDLEAEVPHEDYDPTGKNVYLSCCKSLDVTPVSYFIRHIRDPKVKLRHRGLGPKGTKAMAIALVLNTSITSLDLHDNALEPDGGTYIADMLKENCFVQELDISSNNIGNKGCQAICEMLQVNTNLQKLDLSDNKLTDKESQYIADAMRGNEKLLWLDLSNNRFSENSGENLGLGIVSNDSLEYLNLSWNHIRKKGAIQISHGIRSNCTLKTINLSYNGFTDDGALALGEAIKFNNTLIELDISNNRITNLGAMCLSKGIESNNTLEVLKIGYNPIQSDGLASIVNASLSYCDSALATLYCQDIYLDKNFHDLLHEVNKMKPEFKVVPSPRAGGKDPMKALQRYIEEDRDRWLELFTDCSDDVSNMVTRKNFINVLKKTGLNLKDDEMSRLLQQLDPTRTGMVCCRHTRLGFEPPLKKTLGSS</sequence>
<dbReference type="Proteomes" id="UP000887567">
    <property type="component" value="Unplaced"/>
</dbReference>
<dbReference type="Gene3D" id="3.80.10.10">
    <property type="entry name" value="Ribonuclease Inhibitor"/>
    <property type="match status" value="2"/>
</dbReference>
<dbReference type="SUPFAM" id="SSF47473">
    <property type="entry name" value="EF-hand"/>
    <property type="match status" value="1"/>
</dbReference>
<dbReference type="RefSeq" id="XP_028513893.1">
    <property type="nucleotide sequence ID" value="XM_028658092.1"/>
</dbReference>
<name>A0A913YFV4_EXADI</name>
<dbReference type="InterPro" id="IPR032675">
    <property type="entry name" value="LRR_dom_sf"/>
</dbReference>
<organism evidence="2 3">
    <name type="scientific">Exaiptasia diaphana</name>
    <name type="common">Tropical sea anemone</name>
    <name type="synonym">Aiptasia pulchella</name>
    <dbReference type="NCBI Taxonomy" id="2652724"/>
    <lineage>
        <taxon>Eukaryota</taxon>
        <taxon>Metazoa</taxon>
        <taxon>Cnidaria</taxon>
        <taxon>Anthozoa</taxon>
        <taxon>Hexacorallia</taxon>
        <taxon>Actiniaria</taxon>
        <taxon>Aiptasiidae</taxon>
        <taxon>Exaiptasia</taxon>
    </lineage>
</organism>
<evidence type="ECO:0000313" key="3">
    <source>
        <dbReference type="Proteomes" id="UP000887567"/>
    </source>
</evidence>
<dbReference type="InterPro" id="IPR001611">
    <property type="entry name" value="Leu-rich_rpt"/>
</dbReference>
<feature type="region of interest" description="Disordered" evidence="1">
    <location>
        <begin position="1"/>
        <end position="57"/>
    </location>
</feature>
<proteinExistence type="predicted"/>
<evidence type="ECO:0000313" key="2">
    <source>
        <dbReference type="EnsemblMetazoa" id="XP_028513893.1"/>
    </source>
</evidence>
<dbReference type="SMART" id="SM00368">
    <property type="entry name" value="LRR_RI"/>
    <property type="match status" value="8"/>
</dbReference>
<dbReference type="InterPro" id="IPR011992">
    <property type="entry name" value="EF-hand-dom_pair"/>
</dbReference>
<dbReference type="EnsemblMetazoa" id="XM_028658092.1">
    <property type="protein sequence ID" value="XP_028513893.1"/>
    <property type="gene ID" value="LOC110235783"/>
</dbReference>
<keyword evidence="3" id="KW-1185">Reference proteome</keyword>
<dbReference type="SUPFAM" id="SSF52047">
    <property type="entry name" value="RNI-like"/>
    <property type="match status" value="1"/>
</dbReference>
<dbReference type="PROSITE" id="PS51450">
    <property type="entry name" value="LRR"/>
    <property type="match status" value="1"/>
</dbReference>
<feature type="compositionally biased region" description="Acidic residues" evidence="1">
    <location>
        <begin position="16"/>
        <end position="31"/>
    </location>
</feature>
<dbReference type="Gene3D" id="1.10.238.10">
    <property type="entry name" value="EF-hand"/>
    <property type="match status" value="1"/>
</dbReference>
<accession>A0A913YFV4</accession>
<dbReference type="OMA" id="LQHCSCN"/>